<protein>
    <recommendedName>
        <fullName evidence="2">PEGA domain-containing protein</fullName>
    </recommendedName>
</protein>
<name>A0A1F7YYR8_9BACT</name>
<keyword evidence="1" id="KW-0812">Transmembrane</keyword>
<proteinExistence type="predicted"/>
<dbReference type="Pfam" id="PF08308">
    <property type="entry name" value="PEGA"/>
    <property type="match status" value="2"/>
</dbReference>
<feature type="domain" description="PEGA" evidence="2">
    <location>
        <begin position="49"/>
        <end position="106"/>
    </location>
</feature>
<evidence type="ECO:0000313" key="4">
    <source>
        <dbReference type="Proteomes" id="UP000178870"/>
    </source>
</evidence>
<feature type="domain" description="PEGA" evidence="2">
    <location>
        <begin position="135"/>
        <end position="197"/>
    </location>
</feature>
<dbReference type="AlphaFoldDB" id="A0A1F7YYR8"/>
<accession>A0A1F7YYR8</accession>
<comment type="caution">
    <text evidence="3">The sequence shown here is derived from an EMBL/GenBank/DDBJ whole genome shotgun (WGS) entry which is preliminary data.</text>
</comment>
<evidence type="ECO:0000256" key="1">
    <source>
        <dbReference type="SAM" id="Phobius"/>
    </source>
</evidence>
<organism evidence="3 4">
    <name type="scientific">Candidatus Woesebacteria bacterium RIFCSPHIGHO2_01_FULL_44_21</name>
    <dbReference type="NCBI Taxonomy" id="1802503"/>
    <lineage>
        <taxon>Bacteria</taxon>
        <taxon>Candidatus Woeseibacteriota</taxon>
    </lineage>
</organism>
<dbReference type="Proteomes" id="UP000178870">
    <property type="component" value="Unassembled WGS sequence"/>
</dbReference>
<evidence type="ECO:0000259" key="2">
    <source>
        <dbReference type="Pfam" id="PF08308"/>
    </source>
</evidence>
<feature type="transmembrane region" description="Helical" evidence="1">
    <location>
        <begin position="21"/>
        <end position="42"/>
    </location>
</feature>
<keyword evidence="1" id="KW-0472">Membrane</keyword>
<reference evidence="3 4" key="1">
    <citation type="journal article" date="2016" name="Nat. Commun.">
        <title>Thousands of microbial genomes shed light on interconnected biogeochemical processes in an aquifer system.</title>
        <authorList>
            <person name="Anantharaman K."/>
            <person name="Brown C.T."/>
            <person name="Hug L.A."/>
            <person name="Sharon I."/>
            <person name="Castelle C.J."/>
            <person name="Probst A.J."/>
            <person name="Thomas B.C."/>
            <person name="Singh A."/>
            <person name="Wilkins M.J."/>
            <person name="Karaoz U."/>
            <person name="Brodie E.L."/>
            <person name="Williams K.H."/>
            <person name="Hubbard S.S."/>
            <person name="Banfield J.F."/>
        </authorList>
    </citation>
    <scope>NUCLEOTIDE SEQUENCE [LARGE SCALE GENOMIC DNA]</scope>
</reference>
<keyword evidence="1" id="KW-1133">Transmembrane helix</keyword>
<dbReference type="InterPro" id="IPR013229">
    <property type="entry name" value="PEGA"/>
</dbReference>
<gene>
    <name evidence="3" type="ORF">A2803_01120</name>
</gene>
<evidence type="ECO:0000313" key="3">
    <source>
        <dbReference type="EMBL" id="OGM31868.1"/>
    </source>
</evidence>
<dbReference type="EMBL" id="MGGP01000020">
    <property type="protein sequence ID" value="OGM31868.1"/>
    <property type="molecule type" value="Genomic_DNA"/>
</dbReference>
<sequence>MAYLGYSEHVRLIRKLSSTPNIGYVLMGIGVIVIGLVLYQIVSFDSAALLVESNVEASVFINGEEKGKTPLEMEVKEEEIVLRLVPADSALPPYDTKVNLTEGTKTIVRREFGESIVTSSSQVVQLEKVNTNGSEIAIVSIPDGVDVSLDGQKLGSTPLRFMASPGEHTLNVSSAGHKDVSLRVVAVYGYVVNVVVSLAAK</sequence>